<gene>
    <name evidence="1" type="ORF">DFR35_2141</name>
</gene>
<proteinExistence type="predicted"/>
<organism evidence="1 2">
    <name type="scientific">Sulfurisoma sediminicola</name>
    <dbReference type="NCBI Taxonomy" id="1381557"/>
    <lineage>
        <taxon>Bacteria</taxon>
        <taxon>Pseudomonadati</taxon>
        <taxon>Pseudomonadota</taxon>
        <taxon>Betaproteobacteria</taxon>
        <taxon>Nitrosomonadales</taxon>
        <taxon>Sterolibacteriaceae</taxon>
        <taxon>Sulfurisoma</taxon>
    </lineage>
</organism>
<name>A0A497XAE8_9PROT</name>
<dbReference type="Pfam" id="PF07963">
    <property type="entry name" value="N_methyl"/>
    <property type="match status" value="1"/>
</dbReference>
<dbReference type="Proteomes" id="UP000268908">
    <property type="component" value="Unassembled WGS sequence"/>
</dbReference>
<dbReference type="AlphaFoldDB" id="A0A497XAE8"/>
<dbReference type="PROSITE" id="PS00409">
    <property type="entry name" value="PROKAR_NTER_METHYL"/>
    <property type="match status" value="1"/>
</dbReference>
<evidence type="ECO:0000313" key="1">
    <source>
        <dbReference type="EMBL" id="RLJ63517.1"/>
    </source>
</evidence>
<sequence length="123" mass="13771">MATRGFTLIELLVVLSILAMLLSLSAPKYFHSIEASKETVLAENLRIAREAIDRFYGDSGRYPESLDELVTRRYLRALPIDPVADNSTEWTLVAPPARVEGRVADLKSRARGTGRNGQPYAHW</sequence>
<keyword evidence="2" id="KW-1185">Reference proteome</keyword>
<dbReference type="SUPFAM" id="SSF54523">
    <property type="entry name" value="Pili subunits"/>
    <property type="match status" value="1"/>
</dbReference>
<dbReference type="RefSeq" id="WP_243642557.1">
    <property type="nucleotide sequence ID" value="NZ_BHVV01000003.1"/>
</dbReference>
<dbReference type="InterPro" id="IPR045584">
    <property type="entry name" value="Pilin-like"/>
</dbReference>
<evidence type="ECO:0000313" key="2">
    <source>
        <dbReference type="Proteomes" id="UP000268908"/>
    </source>
</evidence>
<dbReference type="EMBL" id="RCCI01000006">
    <property type="protein sequence ID" value="RLJ63517.1"/>
    <property type="molecule type" value="Genomic_DNA"/>
</dbReference>
<protein>
    <submittedName>
        <fullName evidence="1">Type II secretion system protein G (GspG)</fullName>
    </submittedName>
</protein>
<dbReference type="Gene3D" id="3.30.700.10">
    <property type="entry name" value="Glycoprotein, Type 4 Pilin"/>
    <property type="match status" value="1"/>
</dbReference>
<dbReference type="NCBIfam" id="TIGR02532">
    <property type="entry name" value="IV_pilin_GFxxxE"/>
    <property type="match status" value="1"/>
</dbReference>
<accession>A0A497XAE8</accession>
<comment type="caution">
    <text evidence="1">The sequence shown here is derived from an EMBL/GenBank/DDBJ whole genome shotgun (WGS) entry which is preliminary data.</text>
</comment>
<dbReference type="InterPro" id="IPR012902">
    <property type="entry name" value="N_methyl_site"/>
</dbReference>
<reference evidence="1 2" key="1">
    <citation type="submission" date="2018-10" db="EMBL/GenBank/DDBJ databases">
        <title>Genomic Encyclopedia of Type Strains, Phase IV (KMG-IV): sequencing the most valuable type-strain genomes for metagenomic binning, comparative biology and taxonomic classification.</title>
        <authorList>
            <person name="Goeker M."/>
        </authorList>
    </citation>
    <scope>NUCLEOTIDE SEQUENCE [LARGE SCALE GENOMIC DNA]</scope>
    <source>
        <strain evidence="1 2">DSM 26916</strain>
    </source>
</reference>